<organism evidence="2 3">
    <name type="scientific">Nocardioides koreensis</name>
    <dbReference type="NCBI Taxonomy" id="433651"/>
    <lineage>
        <taxon>Bacteria</taxon>
        <taxon>Bacillati</taxon>
        <taxon>Actinomycetota</taxon>
        <taxon>Actinomycetes</taxon>
        <taxon>Propionibacteriales</taxon>
        <taxon>Nocardioidaceae</taxon>
        <taxon>Nocardioides</taxon>
    </lineage>
</organism>
<feature type="compositionally biased region" description="Polar residues" evidence="1">
    <location>
        <begin position="23"/>
        <end position="34"/>
    </location>
</feature>
<evidence type="ECO:0000313" key="2">
    <source>
        <dbReference type="EMBL" id="GAA2153090.1"/>
    </source>
</evidence>
<name>A0ABP5LXM7_9ACTN</name>
<gene>
    <name evidence="2" type="ORF">GCM10009844_37010</name>
</gene>
<keyword evidence="3" id="KW-1185">Reference proteome</keyword>
<evidence type="ECO:0008006" key="4">
    <source>
        <dbReference type="Google" id="ProtNLM"/>
    </source>
</evidence>
<proteinExistence type="predicted"/>
<evidence type="ECO:0000256" key="1">
    <source>
        <dbReference type="SAM" id="MobiDB-lite"/>
    </source>
</evidence>
<sequence length="46" mass="4472">MSVVGMVVGGTLAGVTLIGVIESQTDGPGQSPANVSEPVIDYGTAP</sequence>
<feature type="region of interest" description="Disordered" evidence="1">
    <location>
        <begin position="23"/>
        <end position="46"/>
    </location>
</feature>
<dbReference type="Proteomes" id="UP001501771">
    <property type="component" value="Unassembled WGS sequence"/>
</dbReference>
<comment type="caution">
    <text evidence="2">The sequence shown here is derived from an EMBL/GenBank/DDBJ whole genome shotgun (WGS) entry which is preliminary data.</text>
</comment>
<dbReference type="EMBL" id="BAAAQR010000013">
    <property type="protein sequence ID" value="GAA2153090.1"/>
    <property type="molecule type" value="Genomic_DNA"/>
</dbReference>
<protein>
    <recommendedName>
        <fullName evidence="4">DUF2613 family protein</fullName>
    </recommendedName>
</protein>
<evidence type="ECO:0000313" key="3">
    <source>
        <dbReference type="Proteomes" id="UP001501771"/>
    </source>
</evidence>
<accession>A0ABP5LXM7</accession>
<reference evidence="3" key="1">
    <citation type="journal article" date="2019" name="Int. J. Syst. Evol. Microbiol.">
        <title>The Global Catalogue of Microorganisms (GCM) 10K type strain sequencing project: providing services to taxonomists for standard genome sequencing and annotation.</title>
        <authorList>
            <consortium name="The Broad Institute Genomics Platform"/>
            <consortium name="The Broad Institute Genome Sequencing Center for Infectious Disease"/>
            <person name="Wu L."/>
            <person name="Ma J."/>
        </authorList>
    </citation>
    <scope>NUCLEOTIDE SEQUENCE [LARGE SCALE GENOMIC DNA]</scope>
    <source>
        <strain evidence="3">JCM 16022</strain>
    </source>
</reference>